<organism evidence="1 2">
    <name type="scientific">Pararge aegeria aegeria</name>
    <dbReference type="NCBI Taxonomy" id="348720"/>
    <lineage>
        <taxon>Eukaryota</taxon>
        <taxon>Metazoa</taxon>
        <taxon>Ecdysozoa</taxon>
        <taxon>Arthropoda</taxon>
        <taxon>Hexapoda</taxon>
        <taxon>Insecta</taxon>
        <taxon>Pterygota</taxon>
        <taxon>Neoptera</taxon>
        <taxon>Endopterygota</taxon>
        <taxon>Lepidoptera</taxon>
        <taxon>Glossata</taxon>
        <taxon>Ditrysia</taxon>
        <taxon>Papilionoidea</taxon>
        <taxon>Nymphalidae</taxon>
        <taxon>Satyrinae</taxon>
        <taxon>Satyrini</taxon>
        <taxon>Parargina</taxon>
        <taxon>Pararge</taxon>
    </lineage>
</organism>
<dbReference type="OrthoDB" id="10268090at2759"/>
<gene>
    <name evidence="1" type="primary">jg15563</name>
    <name evidence="1" type="ORF">PAEG_LOCUS17803</name>
</gene>
<evidence type="ECO:0000313" key="2">
    <source>
        <dbReference type="Proteomes" id="UP000838756"/>
    </source>
</evidence>
<comment type="caution">
    <text evidence="1">The sequence shown here is derived from an EMBL/GenBank/DDBJ whole genome shotgun (WGS) entry which is preliminary data.</text>
</comment>
<proteinExistence type="predicted"/>
<name>A0A8S4RU01_9NEOP</name>
<reference evidence="1" key="1">
    <citation type="submission" date="2022-03" db="EMBL/GenBank/DDBJ databases">
        <authorList>
            <person name="Lindestad O."/>
        </authorList>
    </citation>
    <scope>NUCLEOTIDE SEQUENCE</scope>
</reference>
<dbReference type="Proteomes" id="UP000838756">
    <property type="component" value="Unassembled WGS sequence"/>
</dbReference>
<keyword evidence="2" id="KW-1185">Reference proteome</keyword>
<protein>
    <submittedName>
        <fullName evidence="1">Jg15563 protein</fullName>
    </submittedName>
</protein>
<accession>A0A8S4RU01</accession>
<evidence type="ECO:0000313" key="1">
    <source>
        <dbReference type="EMBL" id="CAH2241364.1"/>
    </source>
</evidence>
<sequence length="71" mass="8040">MLLVDTQCTLNSVESYLTTQAPAEGRTSGAINYGTWESLIYGLAHYNELPALRKKLYPERLPTFKPKLLPR</sequence>
<dbReference type="EMBL" id="CAKXAJ010025576">
    <property type="protein sequence ID" value="CAH2241364.1"/>
    <property type="molecule type" value="Genomic_DNA"/>
</dbReference>
<dbReference type="AlphaFoldDB" id="A0A8S4RU01"/>